<evidence type="ECO:0000256" key="1">
    <source>
        <dbReference type="SAM" id="Coils"/>
    </source>
</evidence>
<dbReference type="Pfam" id="PF19579">
    <property type="entry name" value="FtsL_2"/>
    <property type="match status" value="1"/>
</dbReference>
<name>A0ABN4D351_9BACT</name>
<evidence type="ECO:0008006" key="5">
    <source>
        <dbReference type="Google" id="ProtNLM"/>
    </source>
</evidence>
<proteinExistence type="predicted"/>
<keyword evidence="4" id="KW-1185">Reference proteome</keyword>
<sequence>MAEQNKNTRKRTGMKSFIGGTILTDERTLKQMPFVGFLAVLGLLLIANRNWSESTLREIVVLQEELEELRSESVTLSAKLMDASRPSEVAKRVEQAGIGLQEPMRPPQKITVEKED</sequence>
<dbReference type="InterPro" id="IPR045755">
    <property type="entry name" value="FtsL-like"/>
</dbReference>
<feature type="region of interest" description="Disordered" evidence="2">
    <location>
        <begin position="97"/>
        <end position="116"/>
    </location>
</feature>
<evidence type="ECO:0000313" key="4">
    <source>
        <dbReference type="Proteomes" id="UP000023772"/>
    </source>
</evidence>
<gene>
    <name evidence="3" type="ORF">FH5T_11880</name>
</gene>
<reference evidence="3 4" key="1">
    <citation type="submission" date="2014-03" db="EMBL/GenBank/DDBJ databases">
        <title>Complete genome sequence of a deeply braunched marine Bacteroidia bacterium Draconibacterium orientale type strain FH5T.</title>
        <authorList>
            <person name="Li X."/>
            <person name="Wang X."/>
            <person name="Xie Z."/>
            <person name="Du Z."/>
            <person name="Chen G."/>
        </authorList>
    </citation>
    <scope>NUCLEOTIDE SEQUENCE [LARGE SCALE GENOMIC DNA]</scope>
    <source>
        <strain evidence="3 4">FH5</strain>
    </source>
</reference>
<evidence type="ECO:0000256" key="2">
    <source>
        <dbReference type="SAM" id="MobiDB-lite"/>
    </source>
</evidence>
<feature type="coiled-coil region" evidence="1">
    <location>
        <begin position="52"/>
        <end position="79"/>
    </location>
</feature>
<organism evidence="3 4">
    <name type="scientific">Draconibacterium orientale</name>
    <dbReference type="NCBI Taxonomy" id="1168034"/>
    <lineage>
        <taxon>Bacteria</taxon>
        <taxon>Pseudomonadati</taxon>
        <taxon>Bacteroidota</taxon>
        <taxon>Bacteroidia</taxon>
        <taxon>Marinilabiliales</taxon>
        <taxon>Prolixibacteraceae</taxon>
        <taxon>Draconibacterium</taxon>
    </lineage>
</organism>
<evidence type="ECO:0000313" key="3">
    <source>
        <dbReference type="EMBL" id="AHW60069.1"/>
    </source>
</evidence>
<keyword evidence="1" id="KW-0175">Coiled coil</keyword>
<protein>
    <recommendedName>
        <fullName evidence="5">Cell division protein FtsL</fullName>
    </recommendedName>
</protein>
<dbReference type="EMBL" id="CP007451">
    <property type="protein sequence ID" value="AHW60069.1"/>
    <property type="molecule type" value="Genomic_DNA"/>
</dbReference>
<dbReference type="Proteomes" id="UP000023772">
    <property type="component" value="Chromosome"/>
</dbReference>
<accession>A0ABN4D351</accession>